<gene>
    <name evidence="1" type="ORF">Cvel_13832</name>
</gene>
<dbReference type="AlphaFoldDB" id="A0A0G4IEU1"/>
<evidence type="ECO:0000313" key="1">
    <source>
        <dbReference type="EMBL" id="CEM55793.1"/>
    </source>
</evidence>
<sequence>MFGDAVSASTRTTGGVFSVSSPRFGVSPSASSGQQVQIAADPQIKMEDINYNGISYELLATLAKTIGPVKKLRKGEESSDAFDLVSKREGRVEIERFDKGAVIVEADIEVPPPTEGGEERKGLIVRQSKGVWFPVQVVRQLKRRIEVMALKPNSSGMGWEKKSLMEVDDRKGDEILETFRFSEGMQISEDVIFHVWGGQKGSEDAFNSGRRGPRS</sequence>
<accession>A0A0G4IEU1</accession>
<reference evidence="1" key="1">
    <citation type="submission" date="2014-11" db="EMBL/GenBank/DDBJ databases">
        <authorList>
            <person name="Otto D Thomas"/>
            <person name="Naeem Raeece"/>
        </authorList>
    </citation>
    <scope>NUCLEOTIDE SEQUENCE</scope>
</reference>
<proteinExistence type="predicted"/>
<dbReference type="VEuPathDB" id="CryptoDB:Cvel_13832"/>
<dbReference type="PhylomeDB" id="A0A0G4IEU1"/>
<dbReference type="EMBL" id="CDMZ01005910">
    <property type="protein sequence ID" value="CEM55793.1"/>
    <property type="molecule type" value="Genomic_DNA"/>
</dbReference>
<name>A0A0G4IEU1_9ALVE</name>
<organism evidence="1">
    <name type="scientific">Chromera velia CCMP2878</name>
    <dbReference type="NCBI Taxonomy" id="1169474"/>
    <lineage>
        <taxon>Eukaryota</taxon>
        <taxon>Sar</taxon>
        <taxon>Alveolata</taxon>
        <taxon>Colpodellida</taxon>
        <taxon>Chromeraceae</taxon>
        <taxon>Chromera</taxon>
    </lineage>
</organism>
<protein>
    <submittedName>
        <fullName evidence="1">Uncharacterized protein</fullName>
    </submittedName>
</protein>